<sequence>MTRKRKNRTVQYDSEKLTKETRAALHQTTHGLVKIARYCLNEFNMLYVLFDKIQTDSLEDRFGKYRQLAGSQYHVSIRQIYEGENKLRLQSTLPTVNKASQHESHRGGQWERP</sequence>
<keyword evidence="3" id="KW-1185">Reference proteome</keyword>
<feature type="region of interest" description="Disordered" evidence="1">
    <location>
        <begin position="92"/>
        <end position="113"/>
    </location>
</feature>
<protein>
    <submittedName>
        <fullName evidence="2">Uncharacterized protein</fullName>
    </submittedName>
</protein>
<dbReference type="EMBL" id="JABSTR010000001">
    <property type="protein sequence ID" value="KAH9360420.1"/>
    <property type="molecule type" value="Genomic_DNA"/>
</dbReference>
<feature type="compositionally biased region" description="Basic and acidic residues" evidence="1">
    <location>
        <begin position="100"/>
        <end position="113"/>
    </location>
</feature>
<dbReference type="OrthoDB" id="6485764at2759"/>
<reference evidence="2 3" key="1">
    <citation type="journal article" date="2020" name="Cell">
        <title>Large-Scale Comparative Analyses of Tick Genomes Elucidate Their Genetic Diversity and Vector Capacities.</title>
        <authorList>
            <consortium name="Tick Genome and Microbiome Consortium (TIGMIC)"/>
            <person name="Jia N."/>
            <person name="Wang J."/>
            <person name="Shi W."/>
            <person name="Du L."/>
            <person name="Sun Y."/>
            <person name="Zhan W."/>
            <person name="Jiang J.F."/>
            <person name="Wang Q."/>
            <person name="Zhang B."/>
            <person name="Ji P."/>
            <person name="Bell-Sakyi L."/>
            <person name="Cui X.M."/>
            <person name="Yuan T.T."/>
            <person name="Jiang B.G."/>
            <person name="Yang W.F."/>
            <person name="Lam T.T."/>
            <person name="Chang Q.C."/>
            <person name="Ding S.J."/>
            <person name="Wang X.J."/>
            <person name="Zhu J.G."/>
            <person name="Ruan X.D."/>
            <person name="Zhao L."/>
            <person name="Wei J.T."/>
            <person name="Ye R.Z."/>
            <person name="Que T.C."/>
            <person name="Du C.H."/>
            <person name="Zhou Y.H."/>
            <person name="Cheng J.X."/>
            <person name="Dai P.F."/>
            <person name="Guo W.B."/>
            <person name="Han X.H."/>
            <person name="Huang E.J."/>
            <person name="Li L.F."/>
            <person name="Wei W."/>
            <person name="Gao Y.C."/>
            <person name="Liu J.Z."/>
            <person name="Shao H.Z."/>
            <person name="Wang X."/>
            <person name="Wang C.C."/>
            <person name="Yang T.C."/>
            <person name="Huo Q.B."/>
            <person name="Li W."/>
            <person name="Chen H.Y."/>
            <person name="Chen S.E."/>
            <person name="Zhou L.G."/>
            <person name="Ni X.B."/>
            <person name="Tian J.H."/>
            <person name="Sheng Y."/>
            <person name="Liu T."/>
            <person name="Pan Y.S."/>
            <person name="Xia L.Y."/>
            <person name="Li J."/>
            <person name="Zhao F."/>
            <person name="Cao W.C."/>
        </authorList>
    </citation>
    <scope>NUCLEOTIDE SEQUENCE [LARGE SCALE GENOMIC DNA]</scope>
    <source>
        <strain evidence="2">HaeL-2018</strain>
    </source>
</reference>
<accession>A0A9J6FE46</accession>
<organism evidence="2 3">
    <name type="scientific">Haemaphysalis longicornis</name>
    <name type="common">Bush tick</name>
    <dbReference type="NCBI Taxonomy" id="44386"/>
    <lineage>
        <taxon>Eukaryota</taxon>
        <taxon>Metazoa</taxon>
        <taxon>Ecdysozoa</taxon>
        <taxon>Arthropoda</taxon>
        <taxon>Chelicerata</taxon>
        <taxon>Arachnida</taxon>
        <taxon>Acari</taxon>
        <taxon>Parasitiformes</taxon>
        <taxon>Ixodida</taxon>
        <taxon>Ixodoidea</taxon>
        <taxon>Ixodidae</taxon>
        <taxon>Haemaphysalinae</taxon>
        <taxon>Haemaphysalis</taxon>
    </lineage>
</organism>
<dbReference type="AlphaFoldDB" id="A0A9J6FE46"/>
<comment type="caution">
    <text evidence="2">The sequence shown here is derived from an EMBL/GenBank/DDBJ whole genome shotgun (WGS) entry which is preliminary data.</text>
</comment>
<name>A0A9J6FE46_HAELO</name>
<proteinExistence type="predicted"/>
<evidence type="ECO:0000256" key="1">
    <source>
        <dbReference type="SAM" id="MobiDB-lite"/>
    </source>
</evidence>
<evidence type="ECO:0000313" key="2">
    <source>
        <dbReference type="EMBL" id="KAH9360420.1"/>
    </source>
</evidence>
<dbReference type="VEuPathDB" id="VectorBase:HLOH_045306"/>
<dbReference type="Proteomes" id="UP000821853">
    <property type="component" value="Chromosome 1"/>
</dbReference>
<evidence type="ECO:0000313" key="3">
    <source>
        <dbReference type="Proteomes" id="UP000821853"/>
    </source>
</evidence>
<gene>
    <name evidence="2" type="ORF">HPB48_019501</name>
</gene>